<gene>
    <name evidence="1" type="ORF">H5410_048362</name>
</gene>
<dbReference type="AlphaFoldDB" id="A0A9J5XLL1"/>
<protein>
    <submittedName>
        <fullName evidence="1">Uncharacterized protein</fullName>
    </submittedName>
</protein>
<accession>A0A9J5XLL1</accession>
<dbReference type="Proteomes" id="UP000824120">
    <property type="component" value="Chromosome 9"/>
</dbReference>
<evidence type="ECO:0000313" key="1">
    <source>
        <dbReference type="EMBL" id="KAG5587928.1"/>
    </source>
</evidence>
<dbReference type="EMBL" id="JACXVP010000009">
    <property type="protein sequence ID" value="KAG5587928.1"/>
    <property type="molecule type" value="Genomic_DNA"/>
</dbReference>
<organism evidence="1 2">
    <name type="scientific">Solanum commersonii</name>
    <name type="common">Commerson's wild potato</name>
    <name type="synonym">Commerson's nightshade</name>
    <dbReference type="NCBI Taxonomy" id="4109"/>
    <lineage>
        <taxon>Eukaryota</taxon>
        <taxon>Viridiplantae</taxon>
        <taxon>Streptophyta</taxon>
        <taxon>Embryophyta</taxon>
        <taxon>Tracheophyta</taxon>
        <taxon>Spermatophyta</taxon>
        <taxon>Magnoliopsida</taxon>
        <taxon>eudicotyledons</taxon>
        <taxon>Gunneridae</taxon>
        <taxon>Pentapetalae</taxon>
        <taxon>asterids</taxon>
        <taxon>lamiids</taxon>
        <taxon>Solanales</taxon>
        <taxon>Solanaceae</taxon>
        <taxon>Solanoideae</taxon>
        <taxon>Solaneae</taxon>
        <taxon>Solanum</taxon>
    </lineage>
</organism>
<sequence>MQQNPTLEISNLSIGDTRNRMHPDLFLRRPAQDLGYLQHIAQRCGASALTGSQCSSTLPCP</sequence>
<comment type="caution">
    <text evidence="1">The sequence shown here is derived from an EMBL/GenBank/DDBJ whole genome shotgun (WGS) entry which is preliminary data.</text>
</comment>
<name>A0A9J5XLL1_SOLCO</name>
<keyword evidence="2" id="KW-1185">Reference proteome</keyword>
<reference evidence="1 2" key="1">
    <citation type="submission" date="2020-09" db="EMBL/GenBank/DDBJ databases">
        <title>De no assembly of potato wild relative species, Solanum commersonii.</title>
        <authorList>
            <person name="Cho K."/>
        </authorList>
    </citation>
    <scope>NUCLEOTIDE SEQUENCE [LARGE SCALE GENOMIC DNA]</scope>
    <source>
        <strain evidence="1">LZ3.2</strain>
        <tissue evidence="1">Leaf</tissue>
    </source>
</reference>
<evidence type="ECO:0000313" key="2">
    <source>
        <dbReference type="Proteomes" id="UP000824120"/>
    </source>
</evidence>
<proteinExistence type="predicted"/>